<reference evidence="3" key="1">
    <citation type="submission" date="2016-12" db="EMBL/GenBank/DDBJ databases">
        <authorList>
            <person name="Gulvik C.A."/>
        </authorList>
    </citation>
    <scope>NUCLEOTIDE SEQUENCE [LARGE SCALE GENOMIC DNA]</scope>
    <source>
        <strain evidence="3">NED12-00049-6B</strain>
    </source>
</reference>
<dbReference type="NCBIfam" id="TIGR04370">
    <property type="entry name" value="glyco_rpt_poly"/>
    <property type="match status" value="1"/>
</dbReference>
<feature type="transmembrane region" description="Helical" evidence="1">
    <location>
        <begin position="56"/>
        <end position="77"/>
    </location>
</feature>
<dbReference type="Proteomes" id="UP000186890">
    <property type="component" value="Unassembled WGS sequence"/>
</dbReference>
<evidence type="ECO:0008006" key="4">
    <source>
        <dbReference type="Google" id="ProtNLM"/>
    </source>
</evidence>
<feature type="transmembrane region" description="Helical" evidence="1">
    <location>
        <begin position="184"/>
        <end position="199"/>
    </location>
</feature>
<feature type="transmembrane region" description="Helical" evidence="1">
    <location>
        <begin position="349"/>
        <end position="371"/>
    </location>
</feature>
<feature type="transmembrane region" description="Helical" evidence="1">
    <location>
        <begin position="378"/>
        <end position="397"/>
    </location>
</feature>
<dbReference type="OrthoDB" id="2207562at2"/>
<keyword evidence="1" id="KW-1133">Transmembrane helix</keyword>
<evidence type="ECO:0000313" key="2">
    <source>
        <dbReference type="EMBL" id="OLF47877.1"/>
    </source>
</evidence>
<dbReference type="EMBL" id="MSJM01000004">
    <property type="protein sequence ID" value="OLF47877.1"/>
    <property type="molecule type" value="Genomic_DNA"/>
</dbReference>
<dbReference type="RefSeq" id="WP_075104751.1">
    <property type="nucleotide sequence ID" value="NZ_MSJM01000004.1"/>
</dbReference>
<feature type="transmembrane region" description="Helical" evidence="1">
    <location>
        <begin position="104"/>
        <end position="124"/>
    </location>
</feature>
<keyword evidence="1" id="KW-0812">Transmembrane</keyword>
<gene>
    <name evidence="2" type="ORF">BU202_05280</name>
</gene>
<dbReference type="AlphaFoldDB" id="A0A1Q8E7V3"/>
<keyword evidence="3" id="KW-1185">Reference proteome</keyword>
<evidence type="ECO:0000256" key="1">
    <source>
        <dbReference type="SAM" id="Phobius"/>
    </source>
</evidence>
<feature type="transmembrane region" description="Helical" evidence="1">
    <location>
        <begin position="205"/>
        <end position="224"/>
    </location>
</feature>
<proteinExistence type="predicted"/>
<sequence length="437" mass="51123">MIYLLLLVSFVLLGIDFYKWRSLIRPNIIFLLSFILASSIMMVNQKNWDVVLSNRFMIYTLTAILSFYIGTLVIDYFNVRKKSLVISESSKDGSLFIMASPSKLLFWIAIIAMIFYVLLIFRGIQLSTDFSFMLRQIYDRNVEHSGSNTFIVNQLVKILTAIANISFFQFLLDKYVVKTGKSQLTHFVVIIIFLLMAAISTDRNILLRFFIYCVVLWILFFTATNKGKITRAHFRLLAKLAFYVVLAVGIFYIFGKLKGYKSDFSRAISLYGGSGLYNFNLYLNESPPIDYKFGLVTFRSFLGVLGRLGIESLVHKGSVFSEFIIYTSKTGFVYESNIYSAMRPFVEDFGYFGMVIFPFIMGLFFETLYSWTRKSQYMFSWIFYALTIYPLAYFTILEQFFNRFHLGSLYEIGWVAIFYWYIRRIRVYLKEEINEGK</sequence>
<protein>
    <recommendedName>
        <fullName evidence="4">Oligosaccharide repeat unit polymerase</fullName>
    </recommendedName>
</protein>
<feature type="transmembrane region" description="Helical" evidence="1">
    <location>
        <begin position="236"/>
        <end position="255"/>
    </location>
</feature>
<feature type="transmembrane region" description="Helical" evidence="1">
    <location>
        <begin position="24"/>
        <end position="44"/>
    </location>
</feature>
<feature type="transmembrane region" description="Helical" evidence="1">
    <location>
        <begin position="403"/>
        <end position="422"/>
    </location>
</feature>
<organism evidence="2 3">
    <name type="scientific">Streptococcus cuniculi</name>
    <dbReference type="NCBI Taxonomy" id="1432788"/>
    <lineage>
        <taxon>Bacteria</taxon>
        <taxon>Bacillati</taxon>
        <taxon>Bacillota</taxon>
        <taxon>Bacilli</taxon>
        <taxon>Lactobacillales</taxon>
        <taxon>Streptococcaceae</taxon>
        <taxon>Streptococcus</taxon>
    </lineage>
</organism>
<comment type="caution">
    <text evidence="2">The sequence shown here is derived from an EMBL/GenBank/DDBJ whole genome shotgun (WGS) entry which is preliminary data.</text>
</comment>
<keyword evidence="1" id="KW-0472">Membrane</keyword>
<evidence type="ECO:0000313" key="3">
    <source>
        <dbReference type="Proteomes" id="UP000186890"/>
    </source>
</evidence>
<accession>A0A1Q8E7V3</accession>
<name>A0A1Q8E7V3_9STRE</name>